<keyword evidence="6" id="KW-1185">Reference proteome</keyword>
<keyword evidence="3" id="KW-0472">Membrane</keyword>
<evidence type="ECO:0000313" key="6">
    <source>
        <dbReference type="Proteomes" id="UP000269097"/>
    </source>
</evidence>
<dbReference type="InterPro" id="IPR009057">
    <property type="entry name" value="Homeodomain-like_sf"/>
</dbReference>
<dbReference type="InterPro" id="IPR036271">
    <property type="entry name" value="Tet_transcr_reg_TetR-rel_C_sf"/>
</dbReference>
<dbReference type="Proteomes" id="UP000269097">
    <property type="component" value="Chromosome"/>
</dbReference>
<dbReference type="SUPFAM" id="SSF48498">
    <property type="entry name" value="Tetracyclin repressor-like, C-terminal domain"/>
    <property type="match status" value="1"/>
</dbReference>
<dbReference type="PANTHER" id="PTHR30055:SF211">
    <property type="entry name" value="TRANSCRIPTIONAL REGULATOR, TETR FAMILY"/>
    <property type="match status" value="1"/>
</dbReference>
<dbReference type="SUPFAM" id="SSF46689">
    <property type="entry name" value="Homeodomain-like"/>
    <property type="match status" value="1"/>
</dbReference>
<accession>A0A3G3K6I3</accession>
<dbReference type="Pfam" id="PF00440">
    <property type="entry name" value="TetR_N"/>
    <property type="match status" value="1"/>
</dbReference>
<dbReference type="GO" id="GO:0000976">
    <property type="term" value="F:transcription cis-regulatory region binding"/>
    <property type="evidence" value="ECO:0007669"/>
    <property type="project" value="TreeGrafter"/>
</dbReference>
<keyword evidence="3" id="KW-1133">Transmembrane helix</keyword>
<dbReference type="InterPro" id="IPR001647">
    <property type="entry name" value="HTH_TetR"/>
</dbReference>
<dbReference type="GO" id="GO:0003700">
    <property type="term" value="F:DNA-binding transcription factor activity"/>
    <property type="evidence" value="ECO:0007669"/>
    <property type="project" value="TreeGrafter"/>
</dbReference>
<dbReference type="Gene3D" id="1.10.357.10">
    <property type="entry name" value="Tetracycline Repressor, domain 2"/>
    <property type="match status" value="1"/>
</dbReference>
<protein>
    <submittedName>
        <fullName evidence="5">TetR/AcrR family transcriptional regulator</fullName>
    </submittedName>
</protein>
<organism evidence="5 6">
    <name type="scientific">Cohnella candidum</name>
    <dbReference type="NCBI Taxonomy" id="2674991"/>
    <lineage>
        <taxon>Bacteria</taxon>
        <taxon>Bacillati</taxon>
        <taxon>Bacillota</taxon>
        <taxon>Bacilli</taxon>
        <taxon>Bacillales</taxon>
        <taxon>Paenibacillaceae</taxon>
        <taxon>Cohnella</taxon>
    </lineage>
</organism>
<dbReference type="KEGG" id="coh:EAV92_22335"/>
<evidence type="ECO:0000256" key="2">
    <source>
        <dbReference type="PROSITE-ProRule" id="PRU00335"/>
    </source>
</evidence>
<dbReference type="PRINTS" id="PR00455">
    <property type="entry name" value="HTHTETR"/>
</dbReference>
<keyword evidence="1 2" id="KW-0238">DNA-binding</keyword>
<evidence type="ECO:0000256" key="3">
    <source>
        <dbReference type="SAM" id="Phobius"/>
    </source>
</evidence>
<feature type="transmembrane region" description="Helical" evidence="3">
    <location>
        <begin position="37"/>
        <end position="54"/>
    </location>
</feature>
<dbReference type="InterPro" id="IPR041612">
    <property type="entry name" value="YfiR_C"/>
</dbReference>
<sequence>MRRSWEFLLVLGFHGFHYTKTGLVTQIRRWEIFVNRFTATCVSLIITTSVSLLFRKNGDLMSPKVAEEHKEARRKQILEAAARVFIRLGYQAATMKDVVEESGLSRGGVYLYYGSTEQMMLDLIEEGDREVDEMPKMLQDGVRVWDVIEGLIRGMTADMDQASQGLAPVYYELFITGWRKRAYETLMARRYNRSLDAFVGLLEEGVRRKEFHPPVPVAHIAKMVFSFHDGLQIHAIQFGADLVDVPGQTDAMLLSLKHLLGLGVTSKEEFA</sequence>
<dbReference type="AlphaFoldDB" id="A0A3G3K6I3"/>
<gene>
    <name evidence="5" type="ORF">EAV92_22335</name>
</gene>
<reference evidence="5 6" key="1">
    <citation type="submission" date="2018-10" db="EMBL/GenBank/DDBJ databases">
        <title>Genome Sequence of Cohnella sp.</title>
        <authorList>
            <person name="Srinivasan S."/>
            <person name="Kim M.K."/>
        </authorList>
    </citation>
    <scope>NUCLEOTIDE SEQUENCE [LARGE SCALE GENOMIC DNA]</scope>
    <source>
        <strain evidence="5 6">18JY8-7</strain>
    </source>
</reference>
<dbReference type="EMBL" id="CP033433">
    <property type="protein sequence ID" value="AYQ75781.1"/>
    <property type="molecule type" value="Genomic_DNA"/>
</dbReference>
<evidence type="ECO:0000256" key="1">
    <source>
        <dbReference type="ARBA" id="ARBA00023125"/>
    </source>
</evidence>
<name>A0A3G3K6I3_9BACL</name>
<feature type="domain" description="HTH tetR-type" evidence="4">
    <location>
        <begin position="71"/>
        <end position="131"/>
    </location>
</feature>
<evidence type="ECO:0000259" key="4">
    <source>
        <dbReference type="PROSITE" id="PS50977"/>
    </source>
</evidence>
<keyword evidence="3" id="KW-0812">Transmembrane</keyword>
<dbReference type="Pfam" id="PF17922">
    <property type="entry name" value="TetR_C_17"/>
    <property type="match status" value="1"/>
</dbReference>
<dbReference type="Gene3D" id="1.10.10.60">
    <property type="entry name" value="Homeodomain-like"/>
    <property type="match status" value="1"/>
</dbReference>
<dbReference type="PANTHER" id="PTHR30055">
    <property type="entry name" value="HTH-TYPE TRANSCRIPTIONAL REGULATOR RUTR"/>
    <property type="match status" value="1"/>
</dbReference>
<dbReference type="InterPro" id="IPR050109">
    <property type="entry name" value="HTH-type_TetR-like_transc_reg"/>
</dbReference>
<dbReference type="PROSITE" id="PS50977">
    <property type="entry name" value="HTH_TETR_2"/>
    <property type="match status" value="1"/>
</dbReference>
<evidence type="ECO:0000313" key="5">
    <source>
        <dbReference type="EMBL" id="AYQ75781.1"/>
    </source>
</evidence>
<proteinExistence type="predicted"/>
<feature type="DNA-binding region" description="H-T-H motif" evidence="2">
    <location>
        <begin position="94"/>
        <end position="113"/>
    </location>
</feature>